<dbReference type="Proteomes" id="UP000549394">
    <property type="component" value="Unassembled WGS sequence"/>
</dbReference>
<evidence type="ECO:0000256" key="9">
    <source>
        <dbReference type="SAM" id="Phobius"/>
    </source>
</evidence>
<keyword evidence="3 9" id="KW-0812">Transmembrane</keyword>
<dbReference type="GO" id="GO:0005789">
    <property type="term" value="C:endoplasmic reticulum membrane"/>
    <property type="evidence" value="ECO:0007669"/>
    <property type="project" value="UniProtKB-SubCell"/>
</dbReference>
<feature type="compositionally biased region" description="Acidic residues" evidence="8">
    <location>
        <begin position="292"/>
        <end position="301"/>
    </location>
</feature>
<evidence type="ECO:0000256" key="8">
    <source>
        <dbReference type="SAM" id="MobiDB-lite"/>
    </source>
</evidence>
<evidence type="ECO:0000256" key="6">
    <source>
        <dbReference type="ARBA" id="ARBA00023136"/>
    </source>
</evidence>
<dbReference type="PANTHER" id="PTHR21723:SF3">
    <property type="entry name" value="PROTEIN RIC-3"/>
    <property type="match status" value="1"/>
</dbReference>
<dbReference type="GO" id="GO:0007271">
    <property type="term" value="P:synaptic transmission, cholinergic"/>
    <property type="evidence" value="ECO:0007669"/>
    <property type="project" value="TreeGrafter"/>
</dbReference>
<feature type="coiled-coil region" evidence="7">
    <location>
        <begin position="176"/>
        <end position="210"/>
    </location>
</feature>
<dbReference type="InterPro" id="IPR032763">
    <property type="entry name" value="RIC3_N"/>
</dbReference>
<name>A0A7I8VA09_9ANNE</name>
<organism evidence="11 12">
    <name type="scientific">Dimorphilus gyrociliatus</name>
    <dbReference type="NCBI Taxonomy" id="2664684"/>
    <lineage>
        <taxon>Eukaryota</taxon>
        <taxon>Metazoa</taxon>
        <taxon>Spiralia</taxon>
        <taxon>Lophotrochozoa</taxon>
        <taxon>Annelida</taxon>
        <taxon>Polychaeta</taxon>
        <taxon>Polychaeta incertae sedis</taxon>
        <taxon>Dinophilidae</taxon>
        <taxon>Dimorphilus</taxon>
    </lineage>
</organism>
<evidence type="ECO:0000313" key="12">
    <source>
        <dbReference type="Proteomes" id="UP000549394"/>
    </source>
</evidence>
<evidence type="ECO:0000256" key="5">
    <source>
        <dbReference type="ARBA" id="ARBA00022989"/>
    </source>
</evidence>
<keyword evidence="5 9" id="KW-1133">Transmembrane helix</keyword>
<dbReference type="GO" id="GO:0045202">
    <property type="term" value="C:synapse"/>
    <property type="evidence" value="ECO:0007669"/>
    <property type="project" value="GOC"/>
</dbReference>
<keyword evidence="6 9" id="KW-0472">Membrane</keyword>
<feature type="region of interest" description="Disordered" evidence="8">
    <location>
        <begin position="234"/>
        <end position="329"/>
    </location>
</feature>
<dbReference type="GO" id="GO:0043005">
    <property type="term" value="C:neuron projection"/>
    <property type="evidence" value="ECO:0007669"/>
    <property type="project" value="TreeGrafter"/>
</dbReference>
<evidence type="ECO:0000256" key="4">
    <source>
        <dbReference type="ARBA" id="ARBA00022824"/>
    </source>
</evidence>
<dbReference type="AlphaFoldDB" id="A0A7I8VA09"/>
<feature type="domain" description="Resistance to inhibitors of cholinesterase protein 3 N-terminal" evidence="10">
    <location>
        <begin position="15"/>
        <end position="202"/>
    </location>
</feature>
<dbReference type="PANTHER" id="PTHR21723">
    <property type="entry name" value="RESISTANCE TO INHIBITORS OF CHOLINESTERASE PROTEIN 3 RIC3"/>
    <property type="match status" value="1"/>
</dbReference>
<protein>
    <recommendedName>
        <fullName evidence="10">Resistance to inhibitors of cholinesterase protein 3 N-terminal domain-containing protein</fullName>
    </recommendedName>
</protein>
<feature type="region of interest" description="Disordered" evidence="8">
    <location>
        <begin position="46"/>
        <end position="68"/>
    </location>
</feature>
<feature type="compositionally biased region" description="Basic residues" evidence="8">
    <location>
        <begin position="320"/>
        <end position="329"/>
    </location>
</feature>
<evidence type="ECO:0000256" key="7">
    <source>
        <dbReference type="SAM" id="Coils"/>
    </source>
</evidence>
<keyword evidence="4" id="KW-0256">Endoplasmic reticulum</keyword>
<dbReference type="EMBL" id="CAJFCJ010000003">
    <property type="protein sequence ID" value="CAD5113159.1"/>
    <property type="molecule type" value="Genomic_DNA"/>
</dbReference>
<comment type="caution">
    <text evidence="11">The sequence shown here is derived from an EMBL/GenBank/DDBJ whole genome shotgun (WGS) entry which is preliminary data.</text>
</comment>
<proteinExistence type="inferred from homology"/>
<dbReference type="GO" id="GO:0034394">
    <property type="term" value="P:protein localization to cell surface"/>
    <property type="evidence" value="ECO:0007669"/>
    <property type="project" value="TreeGrafter"/>
</dbReference>
<keyword evidence="7" id="KW-0175">Coiled coil</keyword>
<dbReference type="InterPro" id="IPR026160">
    <property type="entry name" value="Ric3"/>
</dbReference>
<accession>A0A7I8VA09</accession>
<evidence type="ECO:0000256" key="1">
    <source>
        <dbReference type="ARBA" id="ARBA00004586"/>
    </source>
</evidence>
<evidence type="ECO:0000256" key="2">
    <source>
        <dbReference type="ARBA" id="ARBA00008538"/>
    </source>
</evidence>
<dbReference type="PROSITE" id="PS51257">
    <property type="entry name" value="PROKAR_LIPOPROTEIN"/>
    <property type="match status" value="1"/>
</dbReference>
<dbReference type="OrthoDB" id="10070774at2759"/>
<reference evidence="11 12" key="1">
    <citation type="submission" date="2020-08" db="EMBL/GenBank/DDBJ databases">
        <authorList>
            <person name="Hejnol A."/>
        </authorList>
    </citation>
    <scope>NUCLEOTIDE SEQUENCE [LARGE SCALE GENOMIC DNA]</scope>
</reference>
<feature type="transmembrane region" description="Helical" evidence="9">
    <location>
        <begin position="104"/>
        <end position="124"/>
    </location>
</feature>
<dbReference type="Pfam" id="PF15361">
    <property type="entry name" value="RIC3"/>
    <property type="match status" value="1"/>
</dbReference>
<comment type="similarity">
    <text evidence="2">Belongs to the ric-3 family.</text>
</comment>
<dbReference type="GO" id="GO:0043025">
    <property type="term" value="C:neuronal cell body"/>
    <property type="evidence" value="ECO:0007669"/>
    <property type="project" value="TreeGrafter"/>
</dbReference>
<evidence type="ECO:0000313" key="11">
    <source>
        <dbReference type="EMBL" id="CAD5113159.1"/>
    </source>
</evidence>
<comment type="subcellular location">
    <subcellularLocation>
        <location evidence="1">Endoplasmic reticulum membrane</location>
    </subcellularLocation>
</comment>
<feature type="compositionally biased region" description="Acidic residues" evidence="8">
    <location>
        <begin position="245"/>
        <end position="279"/>
    </location>
</feature>
<gene>
    <name evidence="11" type="ORF">DGYR_LOCUS2194</name>
</gene>
<evidence type="ECO:0000259" key="10">
    <source>
        <dbReference type="Pfam" id="PF15361"/>
    </source>
</evidence>
<feature type="region of interest" description="Disordered" evidence="8">
    <location>
        <begin position="136"/>
        <end position="162"/>
    </location>
</feature>
<feature type="transmembrane region" description="Helical" evidence="9">
    <location>
        <begin position="9"/>
        <end position="27"/>
    </location>
</feature>
<evidence type="ECO:0000256" key="3">
    <source>
        <dbReference type="ARBA" id="ARBA00022692"/>
    </source>
</evidence>
<sequence>MEMTTAKTIAVFAVIVGCFAVLYPKIFHPMLMHALGMESKKSASDPFLNRVPPHLRRPTTNSRGGMDDQTVRHMKAGVHPGMRAAAEMHKQTASQGGGGGGKGLMSIVLPLYAVGIVIYLIYTLSKVFGKKDVRDTEGIEDSGSRHIRKGKEPKAPPPKNVKKKQLEKLLIKVDDNEVTDVEMKELRQRLLETEKQMTKILQAMQQVQQKVGVDNVEDVLAKCAETVNDVKQQVRGKKKSRIIDDLSEEEDMIEEEKSEDEEDEDLQEEEIDEESDSEDKESANKDYPSDISESDNESDTVEEIKLPKKTQKTVKETKELRKRRVQRES</sequence>
<keyword evidence="12" id="KW-1185">Reference proteome</keyword>